<dbReference type="GO" id="GO:0003676">
    <property type="term" value="F:nucleic acid binding"/>
    <property type="evidence" value="ECO:0007669"/>
    <property type="project" value="InterPro"/>
</dbReference>
<dbReference type="InterPro" id="IPR044730">
    <property type="entry name" value="RNase_H-like_dom_plant"/>
</dbReference>
<dbReference type="Gene3D" id="3.30.420.10">
    <property type="entry name" value="Ribonuclease H-like superfamily/Ribonuclease H"/>
    <property type="match status" value="1"/>
</dbReference>
<proteinExistence type="predicted"/>
<accession>A0A6A2WM26</accession>
<evidence type="ECO:0000313" key="2">
    <source>
        <dbReference type="EMBL" id="KAE8661043.1"/>
    </source>
</evidence>
<sequence>MVAFREALDSCELRNLGIVVTGLNHVINALSDHCPLLLSTKEVQRVNRHWQFKFEVSWVLEETCAAEVRNFWSVATGMVITIPHFFTASPHIASGETRSFLFSLMMGHGWRRPGGILPCITEVMNQSFTRDFTGEEIFAAVKMMNPLKASGEDELGTLFYQSFWHIFGNETADLCIDLLQGHHDMIEMISAVLYSVILNREAGDVFVPQRGLRQDDPLSPHLFFICSEGLSSLLRQAMVSGNFKGARTNRRAPTISHLLFANDSLIFGEALARSATQVKDNFRIYGMSSGQEINLDKSGLFFGSNVINDNRNDVRRILNVSSHSNPEKYLGLPAVKADGMRVIHWCKWSDLCNLKEDGGLGFRDMAKFNVSILAKQGCRIFMTPTTLVGRLLRAKGLLEKGFRWKVGSGTAISIWNDYWLPGAVPRQISTPRRDFLDRVSDLIIAESGSWNKSFIVSTFEAEEADAILGIVIHDTGGLILGASRQRLGRVTSAFAAEARAAVQALQFAADLGFSDIILEGDSRTVMQKLALDTLDLSEISTLVWEVRRRAESLHACRFLFTPRSGNKAAQCLALDGSVGLSDRFWVEEGPRRLMVQVAEDMRGIQPPFFLGIFGDSLCRFDFAVRVPSPLGDSIGSRLMGEVEMAGSRIFFWFLLFF</sequence>
<dbReference type="InterPro" id="IPR052929">
    <property type="entry name" value="RNase_H-like_EbsB-rel"/>
</dbReference>
<comment type="caution">
    <text evidence="2">The sequence shown here is derived from an EMBL/GenBank/DDBJ whole genome shotgun (WGS) entry which is preliminary data.</text>
</comment>
<dbReference type="AlphaFoldDB" id="A0A6A2WM26"/>
<dbReference type="SUPFAM" id="SSF53098">
    <property type="entry name" value="Ribonuclease H-like"/>
    <property type="match status" value="1"/>
</dbReference>
<dbReference type="Pfam" id="PF13456">
    <property type="entry name" value="RVT_3"/>
    <property type="match status" value="1"/>
</dbReference>
<dbReference type="GO" id="GO:0004523">
    <property type="term" value="F:RNA-DNA hybrid ribonuclease activity"/>
    <property type="evidence" value="ECO:0007669"/>
    <property type="project" value="InterPro"/>
</dbReference>
<organism evidence="2 3">
    <name type="scientific">Hibiscus syriacus</name>
    <name type="common">Rose of Sharon</name>
    <dbReference type="NCBI Taxonomy" id="106335"/>
    <lineage>
        <taxon>Eukaryota</taxon>
        <taxon>Viridiplantae</taxon>
        <taxon>Streptophyta</taxon>
        <taxon>Embryophyta</taxon>
        <taxon>Tracheophyta</taxon>
        <taxon>Spermatophyta</taxon>
        <taxon>Magnoliopsida</taxon>
        <taxon>eudicotyledons</taxon>
        <taxon>Gunneridae</taxon>
        <taxon>Pentapetalae</taxon>
        <taxon>rosids</taxon>
        <taxon>malvids</taxon>
        <taxon>Malvales</taxon>
        <taxon>Malvaceae</taxon>
        <taxon>Malvoideae</taxon>
        <taxon>Hibiscus</taxon>
    </lineage>
</organism>
<evidence type="ECO:0000259" key="1">
    <source>
        <dbReference type="Pfam" id="PF13456"/>
    </source>
</evidence>
<reference evidence="2" key="1">
    <citation type="submission" date="2019-09" db="EMBL/GenBank/DDBJ databases">
        <title>Draft genome information of white flower Hibiscus syriacus.</title>
        <authorList>
            <person name="Kim Y.-M."/>
        </authorList>
    </citation>
    <scope>NUCLEOTIDE SEQUENCE [LARGE SCALE GENOMIC DNA]</scope>
    <source>
        <strain evidence="2">YM2019G1</strain>
    </source>
</reference>
<dbReference type="InterPro" id="IPR012337">
    <property type="entry name" value="RNaseH-like_sf"/>
</dbReference>
<keyword evidence="3" id="KW-1185">Reference proteome</keyword>
<dbReference type="PANTHER" id="PTHR47074">
    <property type="entry name" value="BNAC02G40300D PROTEIN"/>
    <property type="match status" value="1"/>
</dbReference>
<dbReference type="CDD" id="cd06222">
    <property type="entry name" value="RNase_H_like"/>
    <property type="match status" value="1"/>
</dbReference>
<dbReference type="InterPro" id="IPR036397">
    <property type="entry name" value="RNaseH_sf"/>
</dbReference>
<protein>
    <recommendedName>
        <fullName evidence="1">RNase H type-1 domain-containing protein</fullName>
    </recommendedName>
</protein>
<dbReference type="Proteomes" id="UP000436088">
    <property type="component" value="Unassembled WGS sequence"/>
</dbReference>
<gene>
    <name evidence="2" type="ORF">F3Y22_tig00116939pilonHSYRG00032</name>
</gene>
<feature type="domain" description="RNase H type-1" evidence="1">
    <location>
        <begin position="458"/>
        <end position="573"/>
    </location>
</feature>
<dbReference type="EMBL" id="VEPZ02001726">
    <property type="protein sequence ID" value="KAE8661043.1"/>
    <property type="molecule type" value="Genomic_DNA"/>
</dbReference>
<dbReference type="PANTHER" id="PTHR47074:SF61">
    <property type="entry name" value="RNASE H TYPE-1 DOMAIN-CONTAINING PROTEIN"/>
    <property type="match status" value="1"/>
</dbReference>
<name>A0A6A2WM26_HIBSY</name>
<evidence type="ECO:0000313" key="3">
    <source>
        <dbReference type="Proteomes" id="UP000436088"/>
    </source>
</evidence>
<dbReference type="InterPro" id="IPR002156">
    <property type="entry name" value="RNaseH_domain"/>
</dbReference>